<dbReference type="RefSeq" id="WP_134833934.1">
    <property type="nucleotide sequence ID" value="NZ_SATR01000002.1"/>
</dbReference>
<dbReference type="InterPro" id="IPR023213">
    <property type="entry name" value="CAT-like_dom_sf"/>
</dbReference>
<name>A0A4Y8WKD8_9VIBR</name>
<evidence type="ECO:0000313" key="1">
    <source>
        <dbReference type="EMBL" id="TFH93146.1"/>
    </source>
</evidence>
<dbReference type="AlphaFoldDB" id="A0A4Y8WKD8"/>
<dbReference type="EMBL" id="SATR01000002">
    <property type="protein sequence ID" value="TFH93146.1"/>
    <property type="molecule type" value="Genomic_DNA"/>
</dbReference>
<keyword evidence="2" id="KW-1185">Reference proteome</keyword>
<comment type="caution">
    <text evidence="1">The sequence shown here is derived from an EMBL/GenBank/DDBJ whole genome shotgun (WGS) entry which is preliminary data.</text>
</comment>
<protein>
    <recommendedName>
        <fullName evidence="3">Condensation domain-containing protein</fullName>
    </recommendedName>
</protein>
<dbReference type="SUPFAM" id="SSF52777">
    <property type="entry name" value="CoA-dependent acyltransferases"/>
    <property type="match status" value="2"/>
</dbReference>
<organism evidence="1 2">
    <name type="scientific">Vibrio ouci</name>
    <dbReference type="NCBI Taxonomy" id="2499078"/>
    <lineage>
        <taxon>Bacteria</taxon>
        <taxon>Pseudomonadati</taxon>
        <taxon>Pseudomonadota</taxon>
        <taxon>Gammaproteobacteria</taxon>
        <taxon>Vibrionales</taxon>
        <taxon>Vibrionaceae</taxon>
        <taxon>Vibrio</taxon>
    </lineage>
</organism>
<proteinExistence type="predicted"/>
<accession>A0A4Y8WKD8</accession>
<dbReference type="Proteomes" id="UP000297753">
    <property type="component" value="Unassembled WGS sequence"/>
</dbReference>
<gene>
    <name evidence="1" type="ORF">ELS82_01700</name>
</gene>
<sequence length="409" mass="45752">MLSERIATNPRQWHLLTQQVSDLDQWLLTSPIYHLSTPVALSAMGEIIEAIVNNNDGLTLTISDDGRYYTAHTRPAILSRCFKVIPVAEHTDEAHHQALAQIRASFGQLSSPVLFVAFTTNNASISRFCFLIHHTVAERQSMILLTNELFHRLAQLKHDRPRHPEITRGSFIRHLQQNPSLCSQPRSPHSQAPKPMVAGLNQETETRAVSFRFHSPDYQLKLAISLGLGLEETLMSVLAMAYYDTFGQPEFEFELVCSGRRQQQEIVGWLSQTCRLSLIAQTDLNATAQVNRQEIDKAMLLDPRQMPASAPANRVLNIIEHGKNQFDYQGLVAEVPTPTGLPNFGDQSQRIYALGIGVILSASSLTIQLDYAKQNKTALQIIPFLHRIQQNMATELASIVTPCSETPSD</sequence>
<evidence type="ECO:0000313" key="2">
    <source>
        <dbReference type="Proteomes" id="UP000297753"/>
    </source>
</evidence>
<dbReference type="Gene3D" id="3.30.559.30">
    <property type="entry name" value="Nonribosomal peptide synthetase, condensation domain"/>
    <property type="match status" value="1"/>
</dbReference>
<evidence type="ECO:0008006" key="3">
    <source>
        <dbReference type="Google" id="ProtNLM"/>
    </source>
</evidence>
<dbReference type="Gene3D" id="3.30.559.10">
    <property type="entry name" value="Chloramphenicol acetyltransferase-like domain"/>
    <property type="match status" value="1"/>
</dbReference>
<reference evidence="1 2" key="1">
    <citation type="submission" date="2019-01" db="EMBL/GenBank/DDBJ databases">
        <title>Vibrio BEI176 sp. nov, a marine bacterium isolated from China: eastern marignal seas.</title>
        <authorList>
            <person name="Li B."/>
        </authorList>
    </citation>
    <scope>NUCLEOTIDE SEQUENCE [LARGE SCALE GENOMIC DNA]</scope>
    <source>
        <strain evidence="1 2">BEI176</strain>
    </source>
</reference>